<sequence length="50" mass="5597">MCLGYRTLSACMCLVPLPTMGTKHRQRPEYSTTEILIGVLIKKNNNNKTG</sequence>
<organism evidence="1">
    <name type="scientific">Rhizophora mucronata</name>
    <name type="common">Asiatic mangrove</name>
    <dbReference type="NCBI Taxonomy" id="61149"/>
    <lineage>
        <taxon>Eukaryota</taxon>
        <taxon>Viridiplantae</taxon>
        <taxon>Streptophyta</taxon>
        <taxon>Embryophyta</taxon>
        <taxon>Tracheophyta</taxon>
        <taxon>Spermatophyta</taxon>
        <taxon>Magnoliopsida</taxon>
        <taxon>eudicotyledons</taxon>
        <taxon>Gunneridae</taxon>
        <taxon>Pentapetalae</taxon>
        <taxon>rosids</taxon>
        <taxon>fabids</taxon>
        <taxon>Malpighiales</taxon>
        <taxon>Rhizophoraceae</taxon>
        <taxon>Rhizophora</taxon>
    </lineage>
</organism>
<dbReference type="EMBL" id="GGEC01082823">
    <property type="protein sequence ID" value="MBX63307.1"/>
    <property type="molecule type" value="Transcribed_RNA"/>
</dbReference>
<proteinExistence type="predicted"/>
<protein>
    <submittedName>
        <fullName evidence="1">Uncharacterized protein</fullName>
    </submittedName>
</protein>
<evidence type="ECO:0000313" key="1">
    <source>
        <dbReference type="EMBL" id="MBX63307.1"/>
    </source>
</evidence>
<name>A0A2P2Q8M0_RHIMU</name>
<reference evidence="1" key="1">
    <citation type="submission" date="2018-02" db="EMBL/GenBank/DDBJ databases">
        <title>Rhizophora mucronata_Transcriptome.</title>
        <authorList>
            <person name="Meera S.P."/>
            <person name="Sreeshan A."/>
            <person name="Augustine A."/>
        </authorList>
    </citation>
    <scope>NUCLEOTIDE SEQUENCE</scope>
    <source>
        <tissue evidence="1">Leaf</tissue>
    </source>
</reference>
<accession>A0A2P2Q8M0</accession>
<dbReference type="AlphaFoldDB" id="A0A2P2Q8M0"/>